<evidence type="ECO:0000313" key="1">
    <source>
        <dbReference type="EMBL" id="MBP1969230.1"/>
    </source>
</evidence>
<accession>A0ABS4IF35</accession>
<gene>
    <name evidence="1" type="ORF">J2Z83_001334</name>
</gene>
<dbReference type="EMBL" id="JAGGKX010000005">
    <property type="protein sequence ID" value="MBP1969230.1"/>
    <property type="molecule type" value="Genomic_DNA"/>
</dbReference>
<organism evidence="1 2">
    <name type="scientific">Virgibacillus natechei</name>
    <dbReference type="NCBI Taxonomy" id="1216297"/>
    <lineage>
        <taxon>Bacteria</taxon>
        <taxon>Bacillati</taxon>
        <taxon>Bacillota</taxon>
        <taxon>Bacilli</taxon>
        <taxon>Bacillales</taxon>
        <taxon>Bacillaceae</taxon>
        <taxon>Virgibacillus</taxon>
    </lineage>
</organism>
<keyword evidence="2" id="KW-1185">Reference proteome</keyword>
<reference evidence="1 2" key="1">
    <citation type="submission" date="2021-03" db="EMBL/GenBank/DDBJ databases">
        <title>Genomic Encyclopedia of Type Strains, Phase IV (KMG-IV): sequencing the most valuable type-strain genomes for metagenomic binning, comparative biology and taxonomic classification.</title>
        <authorList>
            <person name="Goeker M."/>
        </authorList>
    </citation>
    <scope>NUCLEOTIDE SEQUENCE [LARGE SCALE GENOMIC DNA]</scope>
    <source>
        <strain evidence="1 2">DSM 25609</strain>
    </source>
</reference>
<name>A0ABS4IF35_9BACI</name>
<evidence type="ECO:0000313" key="2">
    <source>
        <dbReference type="Proteomes" id="UP001519345"/>
    </source>
</evidence>
<dbReference type="Proteomes" id="UP001519345">
    <property type="component" value="Unassembled WGS sequence"/>
</dbReference>
<protein>
    <submittedName>
        <fullName evidence="1">Alpha-galactosidase/6-phospho-beta-glucosidase family protein</fullName>
    </submittedName>
</protein>
<comment type="caution">
    <text evidence="1">The sequence shown here is derived from an EMBL/GenBank/DDBJ whole genome shotgun (WGS) entry which is preliminary data.</text>
</comment>
<sequence>MTINPLVPSDTIAKEVLNEMLRSSQRLSTQFHVSRVI</sequence>
<proteinExistence type="predicted"/>